<name>A0A8S3R3Z8_MYTED</name>
<feature type="region of interest" description="Disordered" evidence="1">
    <location>
        <begin position="102"/>
        <end position="124"/>
    </location>
</feature>
<dbReference type="EMBL" id="CAJPWZ010000872">
    <property type="protein sequence ID" value="CAG2201905.1"/>
    <property type="molecule type" value="Genomic_DNA"/>
</dbReference>
<evidence type="ECO:0000256" key="1">
    <source>
        <dbReference type="SAM" id="MobiDB-lite"/>
    </source>
</evidence>
<gene>
    <name evidence="2" type="ORF">MEDL_16529</name>
</gene>
<reference evidence="2" key="1">
    <citation type="submission" date="2021-03" db="EMBL/GenBank/DDBJ databases">
        <authorList>
            <person name="Bekaert M."/>
        </authorList>
    </citation>
    <scope>NUCLEOTIDE SEQUENCE</scope>
</reference>
<keyword evidence="3" id="KW-1185">Reference proteome</keyword>
<evidence type="ECO:0000313" key="3">
    <source>
        <dbReference type="Proteomes" id="UP000683360"/>
    </source>
</evidence>
<accession>A0A8S3R3Z8</accession>
<dbReference type="Proteomes" id="UP000683360">
    <property type="component" value="Unassembled WGS sequence"/>
</dbReference>
<feature type="region of interest" description="Disordered" evidence="1">
    <location>
        <begin position="1"/>
        <end position="34"/>
    </location>
</feature>
<comment type="caution">
    <text evidence="2">The sequence shown here is derived from an EMBL/GenBank/DDBJ whole genome shotgun (WGS) entry which is preliminary data.</text>
</comment>
<proteinExistence type="predicted"/>
<feature type="compositionally biased region" description="Basic residues" evidence="1">
    <location>
        <begin position="16"/>
        <end position="27"/>
    </location>
</feature>
<feature type="region of interest" description="Disordered" evidence="1">
    <location>
        <begin position="67"/>
        <end position="87"/>
    </location>
</feature>
<dbReference type="Gene3D" id="3.30.420.40">
    <property type="match status" value="1"/>
</dbReference>
<sequence length="509" mass="58562">MGSSISKKTDKENKNWKKTNKKNKKQRNQQSSQTVQIYETIQNLFAEGTTARPHKINNYTKTVSGIYNKNLPQQKSSVKEQLDRTNLRNEPKPSVVVTNKHLHEKKDNLQSLQKEPQQDRTRSITAPKPSVVFTTKNLPQQTSSLKTKQITKEVIAAIEIGYTHSGYVFCLGNRFALEGVGLYCSNWEARDKGIISFKTSTAILFRPDTSVHSIGYEAEEYVSRIQGEPDSGKWFFFKNFMVECYKLKATAIEDLKIKDFWQNNVTMKAVDVISSFINQMKDKLVNELIRRPLGYNDNDIQWVITTPGKLEPPINELMNIAVIKTGINPDKLNIVQGPEAELIYNRTFTGSPSSFGEEQIAPLPKLYRSLLVHLGGVAINLTVVEVNGKKTLILDTIFNNDESAKQEFIRFLTRLFGGDVLKYLRDYHPLEYSELLHNFEKKLKYFESDKVVTVRVPPKWYDAYKEFTGDTLTNSLNQTTFRDAVSFQNDKIRSRVVPQVLHKRYRIYY</sequence>
<dbReference type="PANTHER" id="PTHR14187:SF5">
    <property type="entry name" value="HEAT SHOCK 70 KDA PROTEIN 12A"/>
    <property type="match status" value="1"/>
</dbReference>
<evidence type="ECO:0000313" key="2">
    <source>
        <dbReference type="EMBL" id="CAG2201905.1"/>
    </source>
</evidence>
<protein>
    <submittedName>
        <fullName evidence="2">Uncharacterized protein</fullName>
    </submittedName>
</protein>
<dbReference type="AlphaFoldDB" id="A0A8S3R3Z8"/>
<feature type="compositionally biased region" description="Polar residues" evidence="1">
    <location>
        <begin position="67"/>
        <end position="76"/>
    </location>
</feature>
<dbReference type="PANTHER" id="PTHR14187">
    <property type="entry name" value="ALPHA KINASE/ELONGATION FACTOR 2 KINASE"/>
    <property type="match status" value="1"/>
</dbReference>
<feature type="compositionally biased region" description="Basic and acidic residues" evidence="1">
    <location>
        <begin position="77"/>
        <end position="87"/>
    </location>
</feature>
<organism evidence="2 3">
    <name type="scientific">Mytilus edulis</name>
    <name type="common">Blue mussel</name>
    <dbReference type="NCBI Taxonomy" id="6550"/>
    <lineage>
        <taxon>Eukaryota</taxon>
        <taxon>Metazoa</taxon>
        <taxon>Spiralia</taxon>
        <taxon>Lophotrochozoa</taxon>
        <taxon>Mollusca</taxon>
        <taxon>Bivalvia</taxon>
        <taxon>Autobranchia</taxon>
        <taxon>Pteriomorphia</taxon>
        <taxon>Mytilida</taxon>
        <taxon>Mytiloidea</taxon>
        <taxon>Mytilidae</taxon>
        <taxon>Mytilinae</taxon>
        <taxon>Mytilus</taxon>
    </lineage>
</organism>
<dbReference type="OrthoDB" id="6124701at2759"/>